<dbReference type="Gene3D" id="1.20.1280.50">
    <property type="match status" value="1"/>
</dbReference>
<evidence type="ECO:0000313" key="1">
    <source>
        <dbReference type="EMBL" id="KAL0576828.1"/>
    </source>
</evidence>
<comment type="caution">
    <text evidence="1">The sequence shown here is derived from an EMBL/GenBank/DDBJ whole genome shotgun (WGS) entry which is preliminary data.</text>
</comment>
<evidence type="ECO:0000313" key="2">
    <source>
        <dbReference type="Proteomes" id="UP001465976"/>
    </source>
</evidence>
<dbReference type="Proteomes" id="UP001465976">
    <property type="component" value="Unassembled WGS sequence"/>
</dbReference>
<sequence length="607" mass="69015">MTDPANPSFNTCPVTLCPQCNLTLIPHVPHPPITKAESRSQHLLLPEQLVRLQNQITDEQFELERWDKEISRLIGVLDDMQSHRDALSQQLSKRHGLLSASRRLPDELWLKIFSLCVGCKESKLGISEYQWNQVTAESLWLSHVCSRWRDIITSSPSMWSSIFVNLYALERDVVSILKLYLELGSRDSGSGGGKGIDIVVHYNLSFNFRTNMQTSRPPIIINMEEESAWTEHSETAFSFLLQTENMRRFRSLSLTNIKWRLHTPGETEIDFPLLERVFLDACGLRNIPSMWLSQLIPRAPNLWEVVLGPGLILSTSDFTTILTHSQIGSLQILDADRIEGGFLDVVQVLPTISQLEHLRIDSWGSEDGDSILPVTRVECPNLRSLTMMCELSAGHTGPTAFFRCLQLPSLKFLSVRTGYHPSSRALEGLPYALQTSSFSSSLKELAIECEMDVDVERKVFPEILRALPNLVSFSAKIRRDWSENIGLDLLEDLANDSLLSSNLRNIALDQSPSYLDFDRHLEMTERIVSLLESMARRLREITMVLGLIGSDFEQEADKLGFSGRIEKVAERLRTLEEERGMKCGFFYLIHGRKTLLVGSTEFEWDMF</sequence>
<dbReference type="SUPFAM" id="SSF52047">
    <property type="entry name" value="RNI-like"/>
    <property type="match status" value="1"/>
</dbReference>
<proteinExistence type="predicted"/>
<name>A0ABR3FN58_9AGAR</name>
<dbReference type="Gene3D" id="3.80.10.10">
    <property type="entry name" value="Ribonuclease Inhibitor"/>
    <property type="match status" value="1"/>
</dbReference>
<accession>A0ABR3FN58</accession>
<reference evidence="1 2" key="1">
    <citation type="submission" date="2024-02" db="EMBL/GenBank/DDBJ databases">
        <title>A draft genome for the cacao thread blight pathogen Marasmius crinis-equi.</title>
        <authorList>
            <person name="Cohen S.P."/>
            <person name="Baruah I.K."/>
            <person name="Amoako-Attah I."/>
            <person name="Bukari Y."/>
            <person name="Meinhardt L.W."/>
            <person name="Bailey B.A."/>
        </authorList>
    </citation>
    <scope>NUCLEOTIDE SEQUENCE [LARGE SCALE GENOMIC DNA]</scope>
    <source>
        <strain evidence="1 2">GH-76</strain>
    </source>
</reference>
<organism evidence="1 2">
    <name type="scientific">Marasmius crinis-equi</name>
    <dbReference type="NCBI Taxonomy" id="585013"/>
    <lineage>
        <taxon>Eukaryota</taxon>
        <taxon>Fungi</taxon>
        <taxon>Dikarya</taxon>
        <taxon>Basidiomycota</taxon>
        <taxon>Agaricomycotina</taxon>
        <taxon>Agaricomycetes</taxon>
        <taxon>Agaricomycetidae</taxon>
        <taxon>Agaricales</taxon>
        <taxon>Marasmiineae</taxon>
        <taxon>Marasmiaceae</taxon>
        <taxon>Marasmius</taxon>
    </lineage>
</organism>
<gene>
    <name evidence="1" type="ORF">V5O48_005149</name>
</gene>
<evidence type="ECO:0008006" key="3">
    <source>
        <dbReference type="Google" id="ProtNLM"/>
    </source>
</evidence>
<dbReference type="InterPro" id="IPR032675">
    <property type="entry name" value="LRR_dom_sf"/>
</dbReference>
<protein>
    <recommendedName>
        <fullName evidence="3">F-box domain-containing protein</fullName>
    </recommendedName>
</protein>
<keyword evidence="2" id="KW-1185">Reference proteome</keyword>
<dbReference type="EMBL" id="JBAHYK010000195">
    <property type="protein sequence ID" value="KAL0576828.1"/>
    <property type="molecule type" value="Genomic_DNA"/>
</dbReference>